<dbReference type="EMBL" id="QNZM01000319">
    <property type="protein sequence ID" value="RTZ77899.1"/>
    <property type="molecule type" value="Genomic_DNA"/>
</dbReference>
<dbReference type="EMBL" id="QNZI01000162">
    <property type="protein sequence ID" value="RTZ84318.1"/>
    <property type="molecule type" value="Genomic_DNA"/>
</dbReference>
<evidence type="ECO:0000313" key="4">
    <source>
        <dbReference type="Proteomes" id="UP000287176"/>
    </source>
</evidence>
<sequence>MGQMNLDFKQFGTWIYVDPDEQSIELLEETLNLDMLCELLRCDSTDMEELGGPFLAYFDGEGASQERQTEWEFNENPCWGPILIVKIGKEDSRLETCDEDDLAVIVPLVKFLD</sequence>
<dbReference type="Proteomes" id="UP000287176">
    <property type="component" value="Unassembled WGS sequence"/>
</dbReference>
<evidence type="ECO:0000313" key="2">
    <source>
        <dbReference type="EMBL" id="RTZ84318.1"/>
    </source>
</evidence>
<accession>A0A432G2U6</accession>
<comment type="caution">
    <text evidence="1">The sequence shown here is derived from an EMBL/GenBank/DDBJ whole genome shotgun (WGS) entry which is preliminary data.</text>
</comment>
<evidence type="ECO:0000313" key="1">
    <source>
        <dbReference type="EMBL" id="RTZ77899.1"/>
    </source>
</evidence>
<organism evidence="1 3">
    <name type="scientific">SAR324 cluster bacterium</name>
    <dbReference type="NCBI Taxonomy" id="2024889"/>
    <lineage>
        <taxon>Bacteria</taxon>
        <taxon>Deltaproteobacteria</taxon>
        <taxon>SAR324 cluster</taxon>
    </lineage>
</organism>
<dbReference type="AlphaFoldDB" id="A0A432G2U6"/>
<gene>
    <name evidence="2" type="ORF">DSY94_06320</name>
    <name evidence="1" type="ORF">DSY98_08180</name>
</gene>
<protein>
    <submittedName>
        <fullName evidence="1">Uncharacterized protein</fullName>
    </submittedName>
</protein>
<proteinExistence type="predicted"/>
<name>A0A432G2U6_9DELT</name>
<evidence type="ECO:0000313" key="3">
    <source>
        <dbReference type="Proteomes" id="UP000286732"/>
    </source>
</evidence>
<dbReference type="Proteomes" id="UP000286732">
    <property type="component" value="Unassembled WGS sequence"/>
</dbReference>
<reference evidence="3 4" key="1">
    <citation type="submission" date="2018-06" db="EMBL/GenBank/DDBJ databases">
        <title>Combined omics and stable isotope probing to characterize newly discovered Mariana Back-Arc vent microbial communities.</title>
        <authorList>
            <person name="Trembath-Reichert E."/>
            <person name="Huber J.A."/>
        </authorList>
    </citation>
    <scope>NUCLEOTIDE SEQUENCE [LARGE SCALE GENOMIC DNA]</scope>
    <source>
        <strain evidence="2">MAG 24</strain>
        <strain evidence="1">MAG 63_2</strain>
    </source>
</reference>